<evidence type="ECO:0000313" key="12">
    <source>
        <dbReference type="Proteomes" id="UP000253508"/>
    </source>
</evidence>
<keyword evidence="4" id="KW-0410">Iron transport</keyword>
<dbReference type="Pfam" id="PF00005">
    <property type="entry name" value="ABC_tran"/>
    <property type="match status" value="1"/>
</dbReference>
<accession>A0A367Y268</accession>
<dbReference type="GO" id="GO:0005886">
    <property type="term" value="C:plasma membrane"/>
    <property type="evidence" value="ECO:0007669"/>
    <property type="project" value="UniProtKB-SubCell"/>
</dbReference>
<dbReference type="AlphaFoldDB" id="A0A367Y268"/>
<dbReference type="InterPro" id="IPR027417">
    <property type="entry name" value="P-loop_NTPase"/>
</dbReference>
<dbReference type="PANTHER" id="PTHR42771">
    <property type="entry name" value="IRON(3+)-HYDROXAMATE IMPORT ATP-BINDING PROTEIN FHUC"/>
    <property type="match status" value="1"/>
</dbReference>
<dbReference type="PROSITE" id="PS00211">
    <property type="entry name" value="ABC_TRANSPORTER_1"/>
    <property type="match status" value="1"/>
</dbReference>
<organism evidence="11 12">
    <name type="scientific">Microbacterium sorbitolivorans</name>
    <dbReference type="NCBI Taxonomy" id="1867410"/>
    <lineage>
        <taxon>Bacteria</taxon>
        <taxon>Bacillati</taxon>
        <taxon>Actinomycetota</taxon>
        <taxon>Actinomycetes</taxon>
        <taxon>Micrococcales</taxon>
        <taxon>Microbacteriaceae</taxon>
        <taxon>Microbacterium</taxon>
    </lineage>
</organism>
<feature type="domain" description="ABC transporter" evidence="10">
    <location>
        <begin position="9"/>
        <end position="245"/>
    </location>
</feature>
<sequence length="267" mass="29136">MSLYPESRLTGEGLRLSYGERNVVENLSVGFPDGKVTVIVGANACGKSTALRAFSRLMKPEGGVVTLDGKSIADRPSREVAKTLGLLPQSPIAPEGLSVRDLVARGRHPHQSWWKQWSDDDKIAVDAALEATGMLDLADRDVDELSGGQRQRAWIAMAVAQETDLLLLDEPTTYLDIAHQLDVLDLVARLNRELGRTIVMVLHDLNLAIRYADHIVAMRGGKLIVEGPPEEIITREFLAEVFGVAGEVVMDPIMGHPVVLPHSTIAR</sequence>
<evidence type="ECO:0000256" key="6">
    <source>
        <dbReference type="ARBA" id="ARBA00022840"/>
    </source>
</evidence>
<dbReference type="OrthoDB" id="5296765at2"/>
<dbReference type="GO" id="GO:0005524">
    <property type="term" value="F:ATP binding"/>
    <property type="evidence" value="ECO:0007669"/>
    <property type="project" value="UniProtKB-KW"/>
</dbReference>
<dbReference type="CDD" id="cd03214">
    <property type="entry name" value="ABC_Iron-Siderophores_B12_Hemin"/>
    <property type="match status" value="1"/>
</dbReference>
<dbReference type="SUPFAM" id="SSF52540">
    <property type="entry name" value="P-loop containing nucleoside triphosphate hydrolases"/>
    <property type="match status" value="1"/>
</dbReference>
<gene>
    <name evidence="11" type="ORF">DTO57_07435</name>
</gene>
<evidence type="ECO:0000256" key="9">
    <source>
        <dbReference type="ARBA" id="ARBA00023136"/>
    </source>
</evidence>
<keyword evidence="2" id="KW-0813">Transport</keyword>
<dbReference type="Proteomes" id="UP000253508">
    <property type="component" value="Unassembled WGS sequence"/>
</dbReference>
<dbReference type="GO" id="GO:0006826">
    <property type="term" value="P:iron ion transport"/>
    <property type="evidence" value="ECO:0007669"/>
    <property type="project" value="UniProtKB-KW"/>
</dbReference>
<keyword evidence="8" id="KW-0406">Ion transport</keyword>
<dbReference type="InterPro" id="IPR003439">
    <property type="entry name" value="ABC_transporter-like_ATP-bd"/>
</dbReference>
<dbReference type="InterPro" id="IPR017871">
    <property type="entry name" value="ABC_transporter-like_CS"/>
</dbReference>
<evidence type="ECO:0000313" key="11">
    <source>
        <dbReference type="EMBL" id="RCK59973.1"/>
    </source>
</evidence>
<dbReference type="Gene3D" id="3.40.50.300">
    <property type="entry name" value="P-loop containing nucleotide triphosphate hydrolases"/>
    <property type="match status" value="1"/>
</dbReference>
<comment type="caution">
    <text evidence="11">The sequence shown here is derived from an EMBL/GenBank/DDBJ whole genome shotgun (WGS) entry which is preliminary data.</text>
</comment>
<protein>
    <submittedName>
        <fullName evidence="11">ABC transporter ATP-binding protein</fullName>
    </submittedName>
</protein>
<comment type="subcellular location">
    <subcellularLocation>
        <location evidence="1">Cell membrane</location>
        <topology evidence="1">Peripheral membrane protein</topology>
    </subcellularLocation>
</comment>
<keyword evidence="6 11" id="KW-0067">ATP-binding</keyword>
<evidence type="ECO:0000259" key="10">
    <source>
        <dbReference type="PROSITE" id="PS50893"/>
    </source>
</evidence>
<keyword evidence="5" id="KW-0547">Nucleotide-binding</keyword>
<dbReference type="SMART" id="SM00382">
    <property type="entry name" value="AAA"/>
    <property type="match status" value="1"/>
</dbReference>
<evidence type="ECO:0000256" key="2">
    <source>
        <dbReference type="ARBA" id="ARBA00022448"/>
    </source>
</evidence>
<keyword evidence="12" id="KW-1185">Reference proteome</keyword>
<dbReference type="InterPro" id="IPR003593">
    <property type="entry name" value="AAA+_ATPase"/>
</dbReference>
<evidence type="ECO:0000256" key="8">
    <source>
        <dbReference type="ARBA" id="ARBA00023065"/>
    </source>
</evidence>
<dbReference type="PROSITE" id="PS50893">
    <property type="entry name" value="ABC_TRANSPORTER_2"/>
    <property type="match status" value="1"/>
</dbReference>
<dbReference type="FunFam" id="3.40.50.300:FF:000134">
    <property type="entry name" value="Iron-enterobactin ABC transporter ATP-binding protein"/>
    <property type="match status" value="1"/>
</dbReference>
<dbReference type="RefSeq" id="WP_114117587.1">
    <property type="nucleotide sequence ID" value="NZ_BMHU01000003.1"/>
</dbReference>
<dbReference type="PANTHER" id="PTHR42771:SF2">
    <property type="entry name" value="IRON(3+)-HYDROXAMATE IMPORT ATP-BINDING PROTEIN FHUC"/>
    <property type="match status" value="1"/>
</dbReference>
<keyword evidence="3" id="KW-1003">Cell membrane</keyword>
<dbReference type="GO" id="GO:0016887">
    <property type="term" value="F:ATP hydrolysis activity"/>
    <property type="evidence" value="ECO:0007669"/>
    <property type="project" value="InterPro"/>
</dbReference>
<evidence type="ECO:0000256" key="3">
    <source>
        <dbReference type="ARBA" id="ARBA00022475"/>
    </source>
</evidence>
<keyword evidence="7" id="KW-0408">Iron</keyword>
<dbReference type="InterPro" id="IPR051535">
    <property type="entry name" value="Siderophore_ABC-ATPase"/>
</dbReference>
<keyword evidence="9" id="KW-0472">Membrane</keyword>
<evidence type="ECO:0000256" key="5">
    <source>
        <dbReference type="ARBA" id="ARBA00022741"/>
    </source>
</evidence>
<proteinExistence type="predicted"/>
<evidence type="ECO:0000256" key="1">
    <source>
        <dbReference type="ARBA" id="ARBA00004202"/>
    </source>
</evidence>
<evidence type="ECO:0000256" key="4">
    <source>
        <dbReference type="ARBA" id="ARBA00022496"/>
    </source>
</evidence>
<reference evidence="11 12" key="1">
    <citation type="submission" date="2018-07" db="EMBL/GenBank/DDBJ databases">
        <title>Microbacterium endoborsara sp. nov., a novel actinobacterium isolated from Borszczowia aralocaspica.</title>
        <authorList>
            <person name="An D."/>
        </authorList>
    </citation>
    <scope>NUCLEOTIDE SEQUENCE [LARGE SCALE GENOMIC DNA]</scope>
    <source>
        <strain evidence="11 12">C1.15228</strain>
    </source>
</reference>
<evidence type="ECO:0000256" key="7">
    <source>
        <dbReference type="ARBA" id="ARBA00023004"/>
    </source>
</evidence>
<dbReference type="EMBL" id="QORO01000002">
    <property type="protein sequence ID" value="RCK59973.1"/>
    <property type="molecule type" value="Genomic_DNA"/>
</dbReference>
<name>A0A367Y268_9MICO</name>